<dbReference type="InterPro" id="IPR054058">
    <property type="entry name" value="HTH_67"/>
</dbReference>
<dbReference type="Pfam" id="PF21863">
    <property type="entry name" value="HTH_67"/>
    <property type="match status" value="1"/>
</dbReference>
<accession>A0A919SPH8</accession>
<proteinExistence type="predicted"/>
<evidence type="ECO:0000313" key="2">
    <source>
        <dbReference type="EMBL" id="GIM75229.1"/>
    </source>
</evidence>
<protein>
    <recommendedName>
        <fullName evidence="4">SalK</fullName>
    </recommendedName>
</protein>
<dbReference type="AlphaFoldDB" id="A0A919SPH8"/>
<feature type="region of interest" description="Disordered" evidence="1">
    <location>
        <begin position="280"/>
        <end position="302"/>
    </location>
</feature>
<dbReference type="Proteomes" id="UP000680865">
    <property type="component" value="Unassembled WGS sequence"/>
</dbReference>
<gene>
    <name evidence="2" type="ORF">Aco04nite_44330</name>
</gene>
<evidence type="ECO:0000313" key="3">
    <source>
        <dbReference type="Proteomes" id="UP000680865"/>
    </source>
</evidence>
<dbReference type="EMBL" id="BOQP01000022">
    <property type="protein sequence ID" value="GIM75229.1"/>
    <property type="molecule type" value="Genomic_DNA"/>
</dbReference>
<organism evidence="2 3">
    <name type="scientific">Winogradskya consettensis</name>
    <dbReference type="NCBI Taxonomy" id="113560"/>
    <lineage>
        <taxon>Bacteria</taxon>
        <taxon>Bacillati</taxon>
        <taxon>Actinomycetota</taxon>
        <taxon>Actinomycetes</taxon>
        <taxon>Micromonosporales</taxon>
        <taxon>Micromonosporaceae</taxon>
        <taxon>Winogradskya</taxon>
    </lineage>
</organism>
<reference evidence="2" key="1">
    <citation type="submission" date="2021-03" db="EMBL/GenBank/DDBJ databases">
        <title>Whole genome shotgun sequence of Actinoplanes consettensis NBRC 14913.</title>
        <authorList>
            <person name="Komaki H."/>
            <person name="Tamura T."/>
        </authorList>
    </citation>
    <scope>NUCLEOTIDE SEQUENCE</scope>
    <source>
        <strain evidence="2">NBRC 14913</strain>
    </source>
</reference>
<comment type="caution">
    <text evidence="2">The sequence shown here is derived from an EMBL/GenBank/DDBJ whole genome shotgun (WGS) entry which is preliminary data.</text>
</comment>
<dbReference type="NCBIfam" id="NF047719">
    <property type="entry name" value="SCO6745_fam_HTH"/>
    <property type="match status" value="1"/>
</dbReference>
<name>A0A919SPH8_9ACTN</name>
<dbReference type="RefSeq" id="WP_212999122.1">
    <property type="nucleotide sequence ID" value="NZ_BAAATW010000014.1"/>
</dbReference>
<keyword evidence="3" id="KW-1185">Reference proteome</keyword>
<sequence>MTSSLPRKMWMLLEPVHALLYYAPEAGAEAAAEGYDPADRWQSYFAWRAAPLGAAGPGLVTASFYSFSPAKVARYVPATWEVASAGEALASRLRAVDSSLRTVWGEEIGSAALAEAAKLARTAAEACVTTGRVLAAANQDLPWPDEPHLALWQASMVLREHRGDGHVAALLTAGLDGCESLVSFAAIGAAPVTTFGSREWTPEEWQAATERLTARGWLNPDGTATPLAHETRAEIERTTDALAESPWEALGPEATRRLVTLTAPLTTTIVKAGILPGVSTLGIRPPKTGQPSPAERPPAAEL</sequence>
<evidence type="ECO:0000256" key="1">
    <source>
        <dbReference type="SAM" id="MobiDB-lite"/>
    </source>
</evidence>
<evidence type="ECO:0008006" key="4">
    <source>
        <dbReference type="Google" id="ProtNLM"/>
    </source>
</evidence>